<sequence length="698" mass="73264">MTTQQGHRRRPAVWALLAITLTAVLAGLTTGSAVADPAPSGGKLVLVLDSSGSMKEPAGDGQTKIAAARTALTQVVTKLPTAAEVGLRVYGATVFKRTQPGACTDTQLTVPIGTNNRPQLQAAIAKYKPYGETPIGYALQQAAKDLGPVGQRTIVLVSDGEATCAPDPCVVAQSIAKQGIDLKIDVVGFRVAGKARTQLQCVAREGRGDYYDADSTIDLEAGLDRLSTRAFRPFRISGTPVHGAAQQEGAPALAPGHYSDTFGADTTSKHYLIKRTMTGSTLRAGVSFRRPSGGSFVIQTEVRLNTLTGEQCGWSYPRAFDGDQGLATGTAASWSKYEKKNDECAESDQLVLTVNPGKDFRELKGVPYELRIDEEPPVDETTSLPAAAGDPVWVPMAGSTPREIVPGSSFPDAPLLQPGSYKTTLMPGELQLYKVKADWGQRIQAQITVPEMAGATAEAIDGIRYLDTALISPIGEDVYAVFAKKVPGGSYTKAVLTKRGLVKAVTSKEIRYLNRNGANNQDTGTSTPGEYYIAVSLTRKDDDKAFAIPLTLTVGLQGTAGTGKPTYVDGATPVSGDSITPTPTAEPSETPAGDKGGDKTEAGGPVQGSSDSDDGTPVVLVAGLGGGGLALLLVGVFAVLRLRAKPSPAPAAGNWQHGQHQYPPQYPNQGSPQQYPNQGGQPPYPNQGGQPPQQPPHR</sequence>
<feature type="region of interest" description="Disordered" evidence="1">
    <location>
        <begin position="647"/>
        <end position="698"/>
    </location>
</feature>
<dbReference type="PROSITE" id="PS50234">
    <property type="entry name" value="VWFA"/>
    <property type="match status" value="1"/>
</dbReference>
<dbReference type="AlphaFoldDB" id="A0A4Q7X5H1"/>
<dbReference type="OrthoDB" id="4318225at2"/>
<organism evidence="5 6">
    <name type="scientific">Kribbella rubisoli</name>
    <dbReference type="NCBI Taxonomy" id="3075929"/>
    <lineage>
        <taxon>Bacteria</taxon>
        <taxon>Bacillati</taxon>
        <taxon>Actinomycetota</taxon>
        <taxon>Actinomycetes</taxon>
        <taxon>Propionibacteriales</taxon>
        <taxon>Kribbellaceae</taxon>
        <taxon>Kribbella</taxon>
    </lineage>
</organism>
<dbReference type="Proteomes" id="UP000292027">
    <property type="component" value="Unassembled WGS sequence"/>
</dbReference>
<evidence type="ECO:0000256" key="2">
    <source>
        <dbReference type="SAM" id="Phobius"/>
    </source>
</evidence>
<evidence type="ECO:0000256" key="1">
    <source>
        <dbReference type="SAM" id="MobiDB-lite"/>
    </source>
</evidence>
<comment type="caution">
    <text evidence="5">The sequence shown here is derived from an EMBL/GenBank/DDBJ whole genome shotgun (WGS) entry which is preliminary data.</text>
</comment>
<protein>
    <submittedName>
        <fullName evidence="5">Ca-activated chloride channel family protein</fullName>
    </submittedName>
</protein>
<feature type="region of interest" description="Disordered" evidence="1">
    <location>
        <begin position="562"/>
        <end position="614"/>
    </location>
</feature>
<dbReference type="SMART" id="SM00327">
    <property type="entry name" value="VWA"/>
    <property type="match status" value="1"/>
</dbReference>
<dbReference type="RefSeq" id="WP_130439491.1">
    <property type="nucleotide sequence ID" value="NZ_SHKR01000011.1"/>
</dbReference>
<dbReference type="EMBL" id="SHKR01000011">
    <property type="protein sequence ID" value="RZU18407.1"/>
    <property type="molecule type" value="Genomic_DNA"/>
</dbReference>
<proteinExistence type="predicted"/>
<feature type="chain" id="PRO_5020740509" evidence="3">
    <location>
        <begin position="36"/>
        <end position="698"/>
    </location>
</feature>
<dbReference type="SUPFAM" id="SSF53300">
    <property type="entry name" value="vWA-like"/>
    <property type="match status" value="1"/>
</dbReference>
<reference evidence="5 6" key="1">
    <citation type="journal article" date="2015" name="Stand. Genomic Sci.">
        <title>Genomic Encyclopedia of Bacterial and Archaeal Type Strains, Phase III: the genomes of soil and plant-associated and newly described type strains.</title>
        <authorList>
            <person name="Whitman W.B."/>
            <person name="Woyke T."/>
            <person name="Klenk H.P."/>
            <person name="Zhou Y."/>
            <person name="Lilburn T.G."/>
            <person name="Beck B.J."/>
            <person name="De Vos P."/>
            <person name="Vandamme P."/>
            <person name="Eisen J.A."/>
            <person name="Garrity G."/>
            <person name="Hugenholtz P."/>
            <person name="Kyrpides N.C."/>
        </authorList>
    </citation>
    <scope>NUCLEOTIDE SEQUENCE [LARGE SCALE GENOMIC DNA]</scope>
    <source>
        <strain evidence="5 6">VKM Ac-2540</strain>
    </source>
</reference>
<dbReference type="InterPro" id="IPR002035">
    <property type="entry name" value="VWF_A"/>
</dbReference>
<keyword evidence="2" id="KW-0812">Transmembrane</keyword>
<keyword evidence="6" id="KW-1185">Reference proteome</keyword>
<feature type="domain" description="VWFA" evidence="4">
    <location>
        <begin position="43"/>
        <end position="226"/>
    </location>
</feature>
<feature type="compositionally biased region" description="Low complexity" evidence="1">
    <location>
        <begin position="580"/>
        <end position="591"/>
    </location>
</feature>
<feature type="compositionally biased region" description="Low complexity" evidence="1">
    <location>
        <begin position="656"/>
        <end position="691"/>
    </location>
</feature>
<keyword evidence="3" id="KW-0732">Signal</keyword>
<dbReference type="Gene3D" id="3.40.50.410">
    <property type="entry name" value="von Willebrand factor, type A domain"/>
    <property type="match status" value="1"/>
</dbReference>
<evidence type="ECO:0000256" key="3">
    <source>
        <dbReference type="SAM" id="SignalP"/>
    </source>
</evidence>
<gene>
    <name evidence="5" type="ORF">EV645_0599</name>
</gene>
<feature type="transmembrane region" description="Helical" evidence="2">
    <location>
        <begin position="618"/>
        <end position="640"/>
    </location>
</feature>
<dbReference type="Pfam" id="PF13519">
    <property type="entry name" value="VWA_2"/>
    <property type="match status" value="1"/>
</dbReference>
<accession>A0A4Q7X5H1</accession>
<evidence type="ECO:0000313" key="6">
    <source>
        <dbReference type="Proteomes" id="UP000292027"/>
    </source>
</evidence>
<name>A0A4Q7X5H1_9ACTN</name>
<keyword evidence="2" id="KW-1133">Transmembrane helix</keyword>
<evidence type="ECO:0000259" key="4">
    <source>
        <dbReference type="PROSITE" id="PS50234"/>
    </source>
</evidence>
<feature type="signal peptide" evidence="3">
    <location>
        <begin position="1"/>
        <end position="35"/>
    </location>
</feature>
<dbReference type="InterPro" id="IPR036465">
    <property type="entry name" value="vWFA_dom_sf"/>
</dbReference>
<keyword evidence="2" id="KW-0472">Membrane</keyword>
<evidence type="ECO:0000313" key="5">
    <source>
        <dbReference type="EMBL" id="RZU18407.1"/>
    </source>
</evidence>